<sequence>MNQDKQKILVTGAAGFIGSYLVKALAELGYEIVGLDNLNTYYDIDLKYGRLENLNGVYKDDIEEGKPCVSRRYGNYRFIKGDIVDRELLTGLFAEERFDKVCNLAAQAGVRYSIENPHVYAECNLVGFLNVLEACRNFRVSHLVYASSSSVYGQTDKVPFREGDRTDSPISLYAATKKSNELMAHVYSELYRLPTTGLRFFTVYGPWGRPDMAPYLFMRSIVEGEPIRVFNYGRMFRDFTYIGDVIKALTCILEESPDKFLGVLGKIYNVGHSSPVKLMDFIHCIETVTGYKAICRYEEMQPGDVLYTYADTTRLQKDYRYTPQTDLEKGIQYMYEWYRGFSLGV</sequence>
<dbReference type="Proteomes" id="UP000278164">
    <property type="component" value="Unassembled WGS sequence"/>
</dbReference>
<proteinExistence type="predicted"/>
<dbReference type="Gene3D" id="3.40.50.720">
    <property type="entry name" value="NAD(P)-binding Rossmann-like Domain"/>
    <property type="match status" value="1"/>
</dbReference>
<dbReference type="Gene3D" id="3.90.25.10">
    <property type="entry name" value="UDP-galactose 4-epimerase, domain 1"/>
    <property type="match status" value="1"/>
</dbReference>
<dbReference type="AlphaFoldDB" id="A0A3L7ZWE2"/>
<dbReference type="PANTHER" id="PTHR43574">
    <property type="entry name" value="EPIMERASE-RELATED"/>
    <property type="match status" value="1"/>
</dbReference>
<dbReference type="SUPFAM" id="SSF51735">
    <property type="entry name" value="NAD(P)-binding Rossmann-fold domains"/>
    <property type="match status" value="1"/>
</dbReference>
<dbReference type="EMBL" id="RAYI01000001">
    <property type="protein sequence ID" value="RLT75267.1"/>
    <property type="molecule type" value="Genomic_DNA"/>
</dbReference>
<evidence type="ECO:0000313" key="4">
    <source>
        <dbReference type="Proteomes" id="UP000278164"/>
    </source>
</evidence>
<dbReference type="RefSeq" id="WP_121734732.1">
    <property type="nucleotide sequence ID" value="NZ_QXXG01000001.1"/>
</dbReference>
<reference evidence="3 4" key="1">
    <citation type="submission" date="2018-09" db="EMBL/GenBank/DDBJ databases">
        <title>Murine metabolic-syndrome-specific gut microbial biobank.</title>
        <authorList>
            <person name="Liu C."/>
        </authorList>
    </citation>
    <scope>NUCLEOTIDE SEQUENCE [LARGE SCALE GENOMIC DNA]</scope>
    <source>
        <strain evidence="3 4">8-P5</strain>
    </source>
</reference>
<feature type="domain" description="NAD-dependent epimerase/dehydratase" evidence="2">
    <location>
        <begin position="8"/>
        <end position="271"/>
    </location>
</feature>
<organism evidence="3 4">
    <name type="scientific">Parabacteroides distasonis</name>
    <dbReference type="NCBI Taxonomy" id="823"/>
    <lineage>
        <taxon>Bacteria</taxon>
        <taxon>Pseudomonadati</taxon>
        <taxon>Bacteroidota</taxon>
        <taxon>Bacteroidia</taxon>
        <taxon>Bacteroidales</taxon>
        <taxon>Tannerellaceae</taxon>
        <taxon>Parabacteroides</taxon>
    </lineage>
</organism>
<name>A0A3L7ZWE2_PARDI</name>
<dbReference type="InterPro" id="IPR036291">
    <property type="entry name" value="NAD(P)-bd_dom_sf"/>
</dbReference>
<dbReference type="PRINTS" id="PR01713">
    <property type="entry name" value="NUCEPIMERASE"/>
</dbReference>
<evidence type="ECO:0000313" key="3">
    <source>
        <dbReference type="EMBL" id="RLT75267.1"/>
    </source>
</evidence>
<accession>A0A3L7ZWE2</accession>
<keyword evidence="1" id="KW-0520">NAD</keyword>
<dbReference type="InterPro" id="IPR001509">
    <property type="entry name" value="Epimerase_deHydtase"/>
</dbReference>
<evidence type="ECO:0000256" key="1">
    <source>
        <dbReference type="ARBA" id="ARBA00023027"/>
    </source>
</evidence>
<comment type="caution">
    <text evidence="3">The sequence shown here is derived from an EMBL/GenBank/DDBJ whole genome shotgun (WGS) entry which is preliminary data.</text>
</comment>
<evidence type="ECO:0000259" key="2">
    <source>
        <dbReference type="Pfam" id="PF01370"/>
    </source>
</evidence>
<dbReference type="OrthoDB" id="9801785at2"/>
<protein>
    <submittedName>
        <fullName evidence="3">NAD-dependent epimerase/dehydratase family protein</fullName>
    </submittedName>
</protein>
<gene>
    <name evidence="3" type="ORF">D7V78_01805</name>
</gene>
<dbReference type="Pfam" id="PF01370">
    <property type="entry name" value="Epimerase"/>
    <property type="match status" value="1"/>
</dbReference>